<dbReference type="EnsemblPlants" id="AVESA.00010b.r2.7DG1346390.1">
    <property type="protein sequence ID" value="AVESA.00010b.r2.7DG1346390.1.CDS"/>
    <property type="gene ID" value="AVESA.00010b.r2.7DG1346390"/>
</dbReference>
<dbReference type="Proteomes" id="UP001732700">
    <property type="component" value="Chromosome 7D"/>
</dbReference>
<protein>
    <submittedName>
        <fullName evidence="1">Uncharacterized protein</fullName>
    </submittedName>
</protein>
<accession>A0ACD6AB70</accession>
<reference evidence="1" key="1">
    <citation type="submission" date="2021-05" db="EMBL/GenBank/DDBJ databases">
        <authorList>
            <person name="Scholz U."/>
            <person name="Mascher M."/>
            <person name="Fiebig A."/>
        </authorList>
    </citation>
    <scope>NUCLEOTIDE SEQUENCE [LARGE SCALE GENOMIC DNA]</scope>
</reference>
<sequence>MQSHCTKPFKQAFLKNLLLGLQLQQESSLSLHERKLAVKSSADVAMAAARGGGARWSKAILLAPSSGGARKVQRCRRIVIRCRGRKRGCRGGRGDVARRLVRRRTMALRKVIPGGTDASVGEAALLREAMDYVVHLQAQVDVLRRVSQAVQRSSSIILREYYFTASIDNTLHARKNTCNLSTYHDNRSLHSDVSESNIASMYELSMVHRSREIKDR</sequence>
<reference evidence="1" key="2">
    <citation type="submission" date="2025-09" db="UniProtKB">
        <authorList>
            <consortium name="EnsemblPlants"/>
        </authorList>
    </citation>
    <scope>IDENTIFICATION</scope>
</reference>
<proteinExistence type="predicted"/>
<name>A0ACD6AB70_AVESA</name>
<evidence type="ECO:0000313" key="1">
    <source>
        <dbReference type="EnsemblPlants" id="AVESA.00010b.r2.7DG1346390.1.CDS"/>
    </source>
</evidence>
<keyword evidence="2" id="KW-1185">Reference proteome</keyword>
<evidence type="ECO:0000313" key="2">
    <source>
        <dbReference type="Proteomes" id="UP001732700"/>
    </source>
</evidence>
<organism evidence="1 2">
    <name type="scientific">Avena sativa</name>
    <name type="common">Oat</name>
    <dbReference type="NCBI Taxonomy" id="4498"/>
    <lineage>
        <taxon>Eukaryota</taxon>
        <taxon>Viridiplantae</taxon>
        <taxon>Streptophyta</taxon>
        <taxon>Embryophyta</taxon>
        <taxon>Tracheophyta</taxon>
        <taxon>Spermatophyta</taxon>
        <taxon>Magnoliopsida</taxon>
        <taxon>Liliopsida</taxon>
        <taxon>Poales</taxon>
        <taxon>Poaceae</taxon>
        <taxon>BOP clade</taxon>
        <taxon>Pooideae</taxon>
        <taxon>Poodae</taxon>
        <taxon>Poeae</taxon>
        <taxon>Poeae Chloroplast Group 1 (Aveneae type)</taxon>
        <taxon>Aveninae</taxon>
        <taxon>Avena</taxon>
    </lineage>
</organism>